<dbReference type="GO" id="GO:0003824">
    <property type="term" value="F:catalytic activity"/>
    <property type="evidence" value="ECO:0007669"/>
    <property type="project" value="InterPro"/>
</dbReference>
<dbReference type="Gene3D" id="3.40.50.1580">
    <property type="entry name" value="Nucleoside phosphorylase domain"/>
    <property type="match status" value="1"/>
</dbReference>
<sequence length="410" mass="46442">MASPLHTYSHDDYTIAWITTLSVERVAAELMLDETHGRLRALEGDDNFYTLGRIGEHNVVLMTASRPGIDSVNHLATNMARTFRKLRFIFLIGIGGGAPMAPVGEDSDQHDLMLGDVVVSFQENEHDKGPGYVYQHDYGKHLGNGEFDNRSYIRKPPAEIINIIRGWKINRLLKRTKLEVYLQEAVDKARTFRKREYNEFKFPGRDKDELYSVGGEGQGSSDGVSTKTSSSIIMRLERDDSDPVVHYGLIASASSGMGNARRRDELRDKYGVMCFEMEAAGLMNDFPCFIVRGISNYSDGHKSDNWQPWASMTASAAAKDLLSVIQPWSIDTTKTVIEVIDRRVIPLVSKGFEAAEERERVKEVLHTIGKLKKRIRSGYDDEISRRLRRQHCENSCKSGEWLRQEDAFQS</sequence>
<organism evidence="1 2">
    <name type="scientific">Arthrobotrys musiformis</name>
    <dbReference type="NCBI Taxonomy" id="47236"/>
    <lineage>
        <taxon>Eukaryota</taxon>
        <taxon>Fungi</taxon>
        <taxon>Dikarya</taxon>
        <taxon>Ascomycota</taxon>
        <taxon>Pezizomycotina</taxon>
        <taxon>Orbiliomycetes</taxon>
        <taxon>Orbiliales</taxon>
        <taxon>Orbiliaceae</taxon>
        <taxon>Arthrobotrys</taxon>
    </lineage>
</organism>
<dbReference type="SUPFAM" id="SSF53167">
    <property type="entry name" value="Purine and uridine phosphorylases"/>
    <property type="match status" value="1"/>
</dbReference>
<dbReference type="EMBL" id="JAVHJL010000006">
    <property type="protein sequence ID" value="KAK6502065.1"/>
    <property type="molecule type" value="Genomic_DNA"/>
</dbReference>
<protein>
    <recommendedName>
        <fullName evidence="3">Nucleoside phosphorylase domain-containing protein</fullName>
    </recommendedName>
</protein>
<evidence type="ECO:0008006" key="3">
    <source>
        <dbReference type="Google" id="ProtNLM"/>
    </source>
</evidence>
<dbReference type="GO" id="GO:0009116">
    <property type="term" value="P:nucleoside metabolic process"/>
    <property type="evidence" value="ECO:0007669"/>
    <property type="project" value="InterPro"/>
</dbReference>
<proteinExistence type="predicted"/>
<dbReference type="Proteomes" id="UP001370758">
    <property type="component" value="Unassembled WGS sequence"/>
</dbReference>
<keyword evidence="2" id="KW-1185">Reference proteome</keyword>
<dbReference type="InterPro" id="IPR035994">
    <property type="entry name" value="Nucleoside_phosphorylase_sf"/>
</dbReference>
<name>A0AAV9W536_9PEZI</name>
<gene>
    <name evidence="1" type="ORF">TWF481_009877</name>
</gene>
<comment type="caution">
    <text evidence="1">The sequence shown here is derived from an EMBL/GenBank/DDBJ whole genome shotgun (WGS) entry which is preliminary data.</text>
</comment>
<dbReference type="PANTHER" id="PTHR46082:SF11">
    <property type="entry name" value="AAA+ ATPASE DOMAIN-CONTAINING PROTEIN-RELATED"/>
    <property type="match status" value="1"/>
</dbReference>
<reference evidence="1 2" key="1">
    <citation type="submission" date="2023-08" db="EMBL/GenBank/DDBJ databases">
        <authorList>
            <person name="Palmer J.M."/>
        </authorList>
    </citation>
    <scope>NUCLEOTIDE SEQUENCE [LARGE SCALE GENOMIC DNA]</scope>
    <source>
        <strain evidence="1 2">TWF481</strain>
    </source>
</reference>
<accession>A0AAV9W536</accession>
<evidence type="ECO:0000313" key="2">
    <source>
        <dbReference type="Proteomes" id="UP001370758"/>
    </source>
</evidence>
<dbReference type="InterPro" id="IPR053137">
    <property type="entry name" value="NLR-like"/>
</dbReference>
<evidence type="ECO:0000313" key="1">
    <source>
        <dbReference type="EMBL" id="KAK6502065.1"/>
    </source>
</evidence>
<dbReference type="AlphaFoldDB" id="A0AAV9W536"/>
<dbReference type="PANTHER" id="PTHR46082">
    <property type="entry name" value="ATP/GTP-BINDING PROTEIN-RELATED"/>
    <property type="match status" value="1"/>
</dbReference>